<evidence type="ECO:0000313" key="9">
    <source>
        <dbReference type="Proteomes" id="UP000239203"/>
    </source>
</evidence>
<proteinExistence type="inferred from homology"/>
<evidence type="ECO:0000256" key="4">
    <source>
        <dbReference type="ARBA" id="ARBA00022692"/>
    </source>
</evidence>
<dbReference type="PANTHER" id="PTHR33884">
    <property type="entry name" value="UPF0410 PROTEIN YMGE"/>
    <property type="match status" value="1"/>
</dbReference>
<dbReference type="RefSeq" id="WP_104482354.1">
    <property type="nucleotide sequence ID" value="NZ_CP154825.1"/>
</dbReference>
<dbReference type="Pfam" id="PF04226">
    <property type="entry name" value="Transgly_assoc"/>
    <property type="match status" value="1"/>
</dbReference>
<feature type="transmembrane region" description="Helical" evidence="7">
    <location>
        <begin position="29"/>
        <end position="51"/>
    </location>
</feature>
<comment type="subcellular location">
    <subcellularLocation>
        <location evidence="1">Cell membrane</location>
        <topology evidence="1">Multi-pass membrane protein</topology>
    </subcellularLocation>
</comment>
<keyword evidence="3" id="KW-1003">Cell membrane</keyword>
<evidence type="ECO:0000256" key="6">
    <source>
        <dbReference type="ARBA" id="ARBA00023136"/>
    </source>
</evidence>
<comment type="similarity">
    <text evidence="2">Belongs to the UPF0410 family.</text>
</comment>
<keyword evidence="5 7" id="KW-1133">Transmembrane helix</keyword>
<organism evidence="8 9">
    <name type="scientific">Actinokineospora auranticolor</name>
    <dbReference type="NCBI Taxonomy" id="155976"/>
    <lineage>
        <taxon>Bacteria</taxon>
        <taxon>Bacillati</taxon>
        <taxon>Actinomycetota</taxon>
        <taxon>Actinomycetes</taxon>
        <taxon>Pseudonocardiales</taxon>
        <taxon>Pseudonocardiaceae</taxon>
        <taxon>Actinokineospora</taxon>
    </lineage>
</organism>
<dbReference type="GO" id="GO:0005886">
    <property type="term" value="C:plasma membrane"/>
    <property type="evidence" value="ECO:0007669"/>
    <property type="project" value="UniProtKB-SubCell"/>
</dbReference>
<dbReference type="InterPro" id="IPR007341">
    <property type="entry name" value="Transgly_assoc"/>
</dbReference>
<sequence length="90" mass="9186">MGILGWIVLGLVAGLIAKAIMPGSDPGGIIVTILIGIVGAILGGFIGNAIFGGGLGNFFDLRTWLLAILGSVILLAIYRAVTGRGRRARV</sequence>
<dbReference type="EMBL" id="PTIX01000023">
    <property type="protein sequence ID" value="PPK63966.1"/>
    <property type="molecule type" value="Genomic_DNA"/>
</dbReference>
<name>A0A2S6GFP6_9PSEU</name>
<keyword evidence="6 7" id="KW-0472">Membrane</keyword>
<dbReference type="PANTHER" id="PTHR33884:SF3">
    <property type="entry name" value="UPF0410 PROTEIN YMGE"/>
    <property type="match status" value="1"/>
</dbReference>
<evidence type="ECO:0000256" key="7">
    <source>
        <dbReference type="SAM" id="Phobius"/>
    </source>
</evidence>
<feature type="transmembrane region" description="Helical" evidence="7">
    <location>
        <begin position="63"/>
        <end position="81"/>
    </location>
</feature>
<gene>
    <name evidence="8" type="ORF">CLV40_12386</name>
</gene>
<evidence type="ECO:0000256" key="3">
    <source>
        <dbReference type="ARBA" id="ARBA00022475"/>
    </source>
</evidence>
<protein>
    <submittedName>
        <fullName evidence="8">Putative membrane protein YeaQ/YmgE (Transglycosylase-associated protein family)</fullName>
    </submittedName>
</protein>
<evidence type="ECO:0000256" key="2">
    <source>
        <dbReference type="ARBA" id="ARBA00011006"/>
    </source>
</evidence>
<evidence type="ECO:0000313" key="8">
    <source>
        <dbReference type="EMBL" id="PPK63966.1"/>
    </source>
</evidence>
<dbReference type="Proteomes" id="UP000239203">
    <property type="component" value="Unassembled WGS sequence"/>
</dbReference>
<evidence type="ECO:0000256" key="5">
    <source>
        <dbReference type="ARBA" id="ARBA00022989"/>
    </source>
</evidence>
<keyword evidence="4 7" id="KW-0812">Transmembrane</keyword>
<evidence type="ECO:0000256" key="1">
    <source>
        <dbReference type="ARBA" id="ARBA00004651"/>
    </source>
</evidence>
<dbReference type="AlphaFoldDB" id="A0A2S6GFP6"/>
<keyword evidence="9" id="KW-1185">Reference proteome</keyword>
<reference evidence="8 9" key="1">
    <citation type="submission" date="2018-02" db="EMBL/GenBank/DDBJ databases">
        <title>Genomic Encyclopedia of Archaeal and Bacterial Type Strains, Phase II (KMG-II): from individual species to whole genera.</title>
        <authorList>
            <person name="Goeker M."/>
        </authorList>
    </citation>
    <scope>NUCLEOTIDE SEQUENCE [LARGE SCALE GENOMIC DNA]</scope>
    <source>
        <strain evidence="8 9">YU 961-1</strain>
    </source>
</reference>
<accession>A0A2S6GFP6</accession>
<comment type="caution">
    <text evidence="8">The sequence shown here is derived from an EMBL/GenBank/DDBJ whole genome shotgun (WGS) entry which is preliminary data.</text>
</comment>